<keyword evidence="4" id="KW-1185">Reference proteome</keyword>
<protein>
    <submittedName>
        <fullName evidence="3">Uncharacterized protein</fullName>
    </submittedName>
</protein>
<keyword evidence="1" id="KW-0175">Coiled coil</keyword>
<evidence type="ECO:0000256" key="2">
    <source>
        <dbReference type="SAM" id="MobiDB-lite"/>
    </source>
</evidence>
<feature type="region of interest" description="Disordered" evidence="2">
    <location>
        <begin position="233"/>
        <end position="267"/>
    </location>
</feature>
<dbReference type="EMBL" id="JBHTIW010000063">
    <property type="protein sequence ID" value="MFD0924095.1"/>
    <property type="molecule type" value="Genomic_DNA"/>
</dbReference>
<comment type="caution">
    <text evidence="3">The sequence shown here is derived from an EMBL/GenBank/DDBJ whole genome shotgun (WGS) entry which is preliminary data.</text>
</comment>
<evidence type="ECO:0000313" key="3">
    <source>
        <dbReference type="EMBL" id="MFD0924095.1"/>
    </source>
</evidence>
<gene>
    <name evidence="3" type="ORF">ACFQ16_30510</name>
</gene>
<feature type="compositionally biased region" description="Polar residues" evidence="2">
    <location>
        <begin position="258"/>
        <end position="267"/>
    </location>
</feature>
<sequence>MGRVRWSDVLCESCAHQIVSGGWRPRFFGLLKNDLAEVRCGGCREVIKRLLNQHHDGLVVSPYTWLDQASKQELASWHEAAHAVLGEHVGLRVDQAVVGKSAAAVAGSETELGGRVVWDLTDDPSVSVADYAAVCTAGAVVEARWLRERGWNTPENLLDVAFGSTYDMEMIANCADAVTDDTFAQGRADAANLIADQWHEIEDVSEELRRRGRLDRDAVKCAIRDGRRRRRAALAPPSIGGTTSPRAGSGLAGAPEPLTTTVSGRSTSMGIEEIKNTLAAASSEMNELRGMTAEVEQRSDAVRGQLAGVFSGADATEASEALNAVGRLLDQLAEATGLIGIAQQAIESYGARL</sequence>
<organism evidence="3 4">
    <name type="scientific">Saccharopolyspora rosea</name>
    <dbReference type="NCBI Taxonomy" id="524884"/>
    <lineage>
        <taxon>Bacteria</taxon>
        <taxon>Bacillati</taxon>
        <taxon>Actinomycetota</taxon>
        <taxon>Actinomycetes</taxon>
        <taxon>Pseudonocardiales</taxon>
        <taxon>Pseudonocardiaceae</taxon>
        <taxon>Saccharopolyspora</taxon>
    </lineage>
</organism>
<dbReference type="RefSeq" id="WP_263250425.1">
    <property type="nucleotide sequence ID" value="NZ_CP102826.1"/>
</dbReference>
<dbReference type="Proteomes" id="UP001597018">
    <property type="component" value="Unassembled WGS sequence"/>
</dbReference>
<evidence type="ECO:0000313" key="4">
    <source>
        <dbReference type="Proteomes" id="UP001597018"/>
    </source>
</evidence>
<feature type="coiled-coil region" evidence="1">
    <location>
        <begin position="271"/>
        <end position="298"/>
    </location>
</feature>
<evidence type="ECO:0000256" key="1">
    <source>
        <dbReference type="SAM" id="Coils"/>
    </source>
</evidence>
<name>A0ABW3G4S7_9PSEU</name>
<reference evidence="4" key="1">
    <citation type="journal article" date="2019" name="Int. J. Syst. Evol. Microbiol.">
        <title>The Global Catalogue of Microorganisms (GCM) 10K type strain sequencing project: providing services to taxonomists for standard genome sequencing and annotation.</title>
        <authorList>
            <consortium name="The Broad Institute Genomics Platform"/>
            <consortium name="The Broad Institute Genome Sequencing Center for Infectious Disease"/>
            <person name="Wu L."/>
            <person name="Ma J."/>
        </authorList>
    </citation>
    <scope>NUCLEOTIDE SEQUENCE [LARGE SCALE GENOMIC DNA]</scope>
    <source>
        <strain evidence="4">CCUG 56401</strain>
    </source>
</reference>
<accession>A0ABW3G4S7</accession>
<proteinExistence type="predicted"/>